<dbReference type="AlphaFoldDB" id="A0A841RAY4"/>
<protein>
    <submittedName>
        <fullName evidence="4">4-hydroxythreonine-4-phosphate dehydrogenase</fullName>
        <ecNumber evidence="4">1.1.1.262</ecNumber>
    </submittedName>
</protein>
<dbReference type="GO" id="GO:0046872">
    <property type="term" value="F:metal ion binding"/>
    <property type="evidence" value="ECO:0007669"/>
    <property type="project" value="UniProtKB-KW"/>
</dbReference>
<dbReference type="GO" id="GO:0051287">
    <property type="term" value="F:NAD binding"/>
    <property type="evidence" value="ECO:0007669"/>
    <property type="project" value="InterPro"/>
</dbReference>
<evidence type="ECO:0000313" key="5">
    <source>
        <dbReference type="Proteomes" id="UP000587760"/>
    </source>
</evidence>
<dbReference type="RefSeq" id="WP_184745892.1">
    <property type="nucleotide sequence ID" value="NZ_JACHGJ010000002.1"/>
</dbReference>
<dbReference type="PANTHER" id="PTHR30004">
    <property type="entry name" value="4-HYDROXYTHREONINE-4-PHOSPHATE DEHYDROGENASE"/>
    <property type="match status" value="1"/>
</dbReference>
<keyword evidence="2 4" id="KW-0560">Oxidoreductase</keyword>
<dbReference type="EC" id="1.1.1.262" evidence="4"/>
<dbReference type="InterPro" id="IPR005255">
    <property type="entry name" value="PdxA_fam"/>
</dbReference>
<evidence type="ECO:0000256" key="1">
    <source>
        <dbReference type="ARBA" id="ARBA00022723"/>
    </source>
</evidence>
<dbReference type="SUPFAM" id="SSF53659">
    <property type="entry name" value="Isocitrate/Isopropylmalate dehydrogenase-like"/>
    <property type="match status" value="1"/>
</dbReference>
<dbReference type="Proteomes" id="UP000587760">
    <property type="component" value="Unassembled WGS sequence"/>
</dbReference>
<evidence type="ECO:0000256" key="3">
    <source>
        <dbReference type="ARBA" id="ARBA00023027"/>
    </source>
</evidence>
<name>A0A841RAY4_9SPIO</name>
<comment type="caution">
    <text evidence="4">The sequence shown here is derived from an EMBL/GenBank/DDBJ whole genome shotgun (WGS) entry which is preliminary data.</text>
</comment>
<dbReference type="GO" id="GO:0050570">
    <property type="term" value="F:4-hydroxythreonine-4-phosphate dehydrogenase activity"/>
    <property type="evidence" value="ECO:0007669"/>
    <property type="project" value="UniProtKB-EC"/>
</dbReference>
<reference evidence="4 5" key="1">
    <citation type="submission" date="2020-08" db="EMBL/GenBank/DDBJ databases">
        <title>Genomic Encyclopedia of Type Strains, Phase IV (KMG-IV): sequencing the most valuable type-strain genomes for metagenomic binning, comparative biology and taxonomic classification.</title>
        <authorList>
            <person name="Goeker M."/>
        </authorList>
    </citation>
    <scope>NUCLEOTIDE SEQUENCE [LARGE SCALE GENOMIC DNA]</scope>
    <source>
        <strain evidence="4 5">DSM 2461</strain>
    </source>
</reference>
<gene>
    <name evidence="4" type="ORF">HNR50_001737</name>
</gene>
<dbReference type="Pfam" id="PF04166">
    <property type="entry name" value="PdxA"/>
    <property type="match status" value="1"/>
</dbReference>
<organism evidence="4 5">
    <name type="scientific">Spirochaeta isovalerica</name>
    <dbReference type="NCBI Taxonomy" id="150"/>
    <lineage>
        <taxon>Bacteria</taxon>
        <taxon>Pseudomonadati</taxon>
        <taxon>Spirochaetota</taxon>
        <taxon>Spirochaetia</taxon>
        <taxon>Spirochaetales</taxon>
        <taxon>Spirochaetaceae</taxon>
        <taxon>Spirochaeta</taxon>
    </lineage>
</organism>
<keyword evidence="3" id="KW-0520">NAD</keyword>
<proteinExistence type="predicted"/>
<evidence type="ECO:0000256" key="2">
    <source>
        <dbReference type="ARBA" id="ARBA00023002"/>
    </source>
</evidence>
<accession>A0A841RAY4</accession>
<dbReference type="Gene3D" id="3.40.718.10">
    <property type="entry name" value="Isopropylmalate Dehydrogenase"/>
    <property type="match status" value="1"/>
</dbReference>
<evidence type="ECO:0000313" key="4">
    <source>
        <dbReference type="EMBL" id="MBB6480079.1"/>
    </source>
</evidence>
<dbReference type="PANTHER" id="PTHR30004:SF3">
    <property type="entry name" value="4-HYDROXYTHREONINE-4-PHOSPHATE DEHYDROGENASE 2-RELATED"/>
    <property type="match status" value="1"/>
</dbReference>
<keyword evidence="1" id="KW-0479">Metal-binding</keyword>
<sequence length="329" mass="35580">MDKTIAFMIGDPAGIGPEITVKCLRDYKIDENVRILLVGDKKSFDRALSITGSELNVEVVDEDRIDGAAGRYLFLDVPAGTEEIPFGSVSPVAGACVYESLKKIMKLIDEKKVGGFVFAPFNKEAMKLGGCPYSSELEMFKDHFHRQDVNGEINYLAPIWTNRVTSHIAVKDIASYIVKDRVMASILFLDEEMKRFGLKNPRIAVAALNPHGGEKGLFGTEEIEHIAPAVEQAASRGVDVSGPFPADTIFLRVRKGEFDGVLSMYHDQGQVATKLLGFDSGVTIHGGMPVAIATCAHGTAFDIAGTGKASANALTEALKVVLTSLEKED</sequence>
<dbReference type="EMBL" id="JACHGJ010000002">
    <property type="protein sequence ID" value="MBB6480079.1"/>
    <property type="molecule type" value="Genomic_DNA"/>
</dbReference>
<keyword evidence="5" id="KW-1185">Reference proteome</keyword>